<dbReference type="Proteomes" id="UP001142393">
    <property type="component" value="Unassembled WGS sequence"/>
</dbReference>
<comment type="subcellular location">
    <subcellularLocation>
        <location evidence="8">Cell membrane</location>
        <topology evidence="8">Multi-pass membrane protein</topology>
    </subcellularLocation>
    <subcellularLocation>
        <location evidence="2">Membrane</location>
        <topology evidence="2">Multi-pass membrane protein</topology>
    </subcellularLocation>
</comment>
<protein>
    <recommendedName>
        <fullName evidence="4 8">Protein PNS1</fullName>
    </recommendedName>
</protein>
<evidence type="ECO:0000313" key="10">
    <source>
        <dbReference type="EMBL" id="KAJ3751395.1"/>
    </source>
</evidence>
<dbReference type="PANTHER" id="PTHR12385:SF4">
    <property type="entry name" value="PROTEIN PNS1"/>
    <property type="match status" value="1"/>
</dbReference>
<evidence type="ECO:0000256" key="8">
    <source>
        <dbReference type="RuleBase" id="RU368066"/>
    </source>
</evidence>
<gene>
    <name evidence="10" type="ORF">DFH05DRAFT_1570121</name>
</gene>
<accession>A0A9W8PCM1</accession>
<keyword evidence="7 8" id="KW-0472">Membrane</keyword>
<evidence type="ECO:0000256" key="6">
    <source>
        <dbReference type="ARBA" id="ARBA00022989"/>
    </source>
</evidence>
<reference evidence="10 11" key="1">
    <citation type="journal article" date="2023" name="Proc. Natl. Acad. Sci. U.S.A.">
        <title>A global phylogenomic analysis of the shiitake genus Lentinula.</title>
        <authorList>
            <person name="Sierra-Patev S."/>
            <person name="Min B."/>
            <person name="Naranjo-Ortiz M."/>
            <person name="Looney B."/>
            <person name="Konkel Z."/>
            <person name="Slot J.C."/>
            <person name="Sakamoto Y."/>
            <person name="Steenwyk J.L."/>
            <person name="Rokas A."/>
            <person name="Carro J."/>
            <person name="Camarero S."/>
            <person name="Ferreira P."/>
            <person name="Molpeceres G."/>
            <person name="Ruiz-Duenas F.J."/>
            <person name="Serrano A."/>
            <person name="Henrissat B."/>
            <person name="Drula E."/>
            <person name="Hughes K.W."/>
            <person name="Mata J.L."/>
            <person name="Ishikawa N.K."/>
            <person name="Vargas-Isla R."/>
            <person name="Ushijima S."/>
            <person name="Smith C.A."/>
            <person name="Donoghue J."/>
            <person name="Ahrendt S."/>
            <person name="Andreopoulos W."/>
            <person name="He G."/>
            <person name="LaButti K."/>
            <person name="Lipzen A."/>
            <person name="Ng V."/>
            <person name="Riley R."/>
            <person name="Sandor L."/>
            <person name="Barry K."/>
            <person name="Martinez A.T."/>
            <person name="Xiao Y."/>
            <person name="Gibbons J.G."/>
            <person name="Terashima K."/>
            <person name="Grigoriev I.V."/>
            <person name="Hibbett D."/>
        </authorList>
    </citation>
    <scope>NUCLEOTIDE SEQUENCE [LARGE SCALE GENOMIC DNA]</scope>
    <source>
        <strain evidence="10 11">TFB7810</strain>
    </source>
</reference>
<dbReference type="InterPro" id="IPR007603">
    <property type="entry name" value="Choline_transptr-like"/>
</dbReference>
<feature type="transmembrane region" description="Helical" evidence="8">
    <location>
        <begin position="161"/>
        <end position="190"/>
    </location>
</feature>
<name>A0A9W8PCM1_9AGAR</name>
<keyword evidence="11" id="KW-1185">Reference proteome</keyword>
<dbReference type="GO" id="GO:0005886">
    <property type="term" value="C:plasma membrane"/>
    <property type="evidence" value="ECO:0007669"/>
    <property type="project" value="UniProtKB-SubCell"/>
</dbReference>
<dbReference type="PANTHER" id="PTHR12385">
    <property type="entry name" value="CHOLINE TRANSPORTER-LIKE (SLC FAMILY 44)"/>
    <property type="match status" value="1"/>
</dbReference>
<dbReference type="Pfam" id="PF04515">
    <property type="entry name" value="Choline_transpo"/>
    <property type="match status" value="1"/>
</dbReference>
<keyword evidence="5 8" id="KW-0812">Transmembrane</keyword>
<evidence type="ECO:0000313" key="11">
    <source>
        <dbReference type="Proteomes" id="UP001142393"/>
    </source>
</evidence>
<dbReference type="AlphaFoldDB" id="A0A9W8PCM1"/>
<dbReference type="EMBL" id="JANVFU010000001">
    <property type="protein sequence ID" value="KAJ3751395.1"/>
    <property type="molecule type" value="Genomic_DNA"/>
</dbReference>
<evidence type="ECO:0000256" key="3">
    <source>
        <dbReference type="ARBA" id="ARBA00007168"/>
    </source>
</evidence>
<comment type="similarity">
    <text evidence="3 8">Belongs to the CTL (choline transporter-like) family.</text>
</comment>
<evidence type="ECO:0000256" key="9">
    <source>
        <dbReference type="SAM" id="MobiDB-lite"/>
    </source>
</evidence>
<evidence type="ECO:0000256" key="1">
    <source>
        <dbReference type="ARBA" id="ARBA00002957"/>
    </source>
</evidence>
<evidence type="ECO:0000256" key="7">
    <source>
        <dbReference type="ARBA" id="ARBA00023136"/>
    </source>
</evidence>
<comment type="function">
    <text evidence="1 8">Probably involved in transport through the plasma membrane.</text>
</comment>
<feature type="compositionally biased region" description="Polar residues" evidence="9">
    <location>
        <begin position="233"/>
        <end position="245"/>
    </location>
</feature>
<sequence>MDIHSNAFNSFNAFFPSPRFNSNSTNPPSFKTSQNEFHVSQPPQFFGIGDLESTRWHAFSVFAVFPVFVSDASDAFEDGEFCWEWEWTPGSSSCGTSSCSSGKVAGLIFYATFSYLWTSQVIANVALATLAGGPYGAWYYFGPKEMGEMPNHPTLSAFGRASTLSLGSIAFGSSIVTLLELFVGCIESAVEYFNRMYRIRLLDASHRPNVSLHLNVSQRLKTPLNVFDRTSELENQNSNTNTNTGEIPAKGWDGDVETAISYDG</sequence>
<evidence type="ECO:0000256" key="5">
    <source>
        <dbReference type="ARBA" id="ARBA00022692"/>
    </source>
</evidence>
<comment type="caution">
    <text evidence="8">Lacks conserved residue(s) required for the propagation of feature annotation.</text>
</comment>
<keyword evidence="6 8" id="KW-1133">Transmembrane helix</keyword>
<organism evidence="10 11">
    <name type="scientific">Lentinula detonsa</name>
    <dbReference type="NCBI Taxonomy" id="2804962"/>
    <lineage>
        <taxon>Eukaryota</taxon>
        <taxon>Fungi</taxon>
        <taxon>Dikarya</taxon>
        <taxon>Basidiomycota</taxon>
        <taxon>Agaricomycotina</taxon>
        <taxon>Agaricomycetes</taxon>
        <taxon>Agaricomycetidae</taxon>
        <taxon>Agaricales</taxon>
        <taxon>Marasmiineae</taxon>
        <taxon>Omphalotaceae</taxon>
        <taxon>Lentinula</taxon>
    </lineage>
</organism>
<comment type="caution">
    <text evidence="10">The sequence shown here is derived from an EMBL/GenBank/DDBJ whole genome shotgun (WGS) entry which is preliminary data.</text>
</comment>
<evidence type="ECO:0000256" key="4">
    <source>
        <dbReference type="ARBA" id="ARBA00015388"/>
    </source>
</evidence>
<proteinExistence type="inferred from homology"/>
<evidence type="ECO:0000256" key="2">
    <source>
        <dbReference type="ARBA" id="ARBA00004141"/>
    </source>
</evidence>
<feature type="transmembrane region" description="Helical" evidence="8">
    <location>
        <begin position="121"/>
        <end position="141"/>
    </location>
</feature>
<dbReference type="GO" id="GO:0022857">
    <property type="term" value="F:transmembrane transporter activity"/>
    <property type="evidence" value="ECO:0007669"/>
    <property type="project" value="UniProtKB-UniRule"/>
</dbReference>
<feature type="region of interest" description="Disordered" evidence="9">
    <location>
        <begin position="231"/>
        <end position="250"/>
    </location>
</feature>